<dbReference type="FunFam" id="3.30.450.20:FF:000211">
    <property type="entry name" value="Protein TWIN LOV 1"/>
    <property type="match status" value="1"/>
</dbReference>
<dbReference type="EMBL" id="KU701055">
    <property type="protein sequence ID" value="AML78720.1"/>
    <property type="molecule type" value="mRNA"/>
</dbReference>
<dbReference type="PANTHER" id="PTHR47429">
    <property type="entry name" value="PROTEIN TWIN LOV 1"/>
    <property type="match status" value="1"/>
</dbReference>
<keyword evidence="4" id="KW-0288">FMN</keyword>
<keyword evidence="6" id="KW-0675">Receptor</keyword>
<evidence type="ECO:0000313" key="8">
    <source>
        <dbReference type="EMBL" id="AML78720.1"/>
    </source>
</evidence>
<organism evidence="8">
    <name type="scientific">Eleusine coracana</name>
    <name type="common">Indian finger millet</name>
    <name type="synonym">Ragi</name>
    <dbReference type="NCBI Taxonomy" id="4511"/>
    <lineage>
        <taxon>Eukaryota</taxon>
        <taxon>Viridiplantae</taxon>
        <taxon>Streptophyta</taxon>
        <taxon>Embryophyta</taxon>
        <taxon>Tracheophyta</taxon>
        <taxon>Spermatophyta</taxon>
        <taxon>Magnoliopsida</taxon>
        <taxon>Liliopsida</taxon>
        <taxon>Poales</taxon>
        <taxon>Poaceae</taxon>
        <taxon>PACMAD clade</taxon>
        <taxon>Chloridoideae</taxon>
        <taxon>Cynodonteae</taxon>
        <taxon>Eleusininae</taxon>
        <taxon>Eleusine</taxon>
    </lineage>
</organism>
<evidence type="ECO:0000256" key="3">
    <source>
        <dbReference type="ARBA" id="ARBA00022630"/>
    </source>
</evidence>
<dbReference type="InterPro" id="IPR035965">
    <property type="entry name" value="PAS-like_dom_sf"/>
</dbReference>
<feature type="domain" description="PAS" evidence="7">
    <location>
        <begin position="81"/>
        <end position="106"/>
    </location>
</feature>
<sequence length="213" mass="23253">MDKRGLEAEEPRVVSDSDKEKAMNTANSIFSTLNRYSKLTGLVVCGKRCDSFGIPALSSSLNLSLGRIKQSFVLTDPSLPDNPIIYVSDAFESLTGYSREEILGSNCRFLNGPGTSMEVLEEINHHVCSEKACTVDLLNYRKDGSSFRDLLHVSPIRDASGKVAFHIWVHLDVGTKHDFNGLTPEVWQLGAVGAVRVAVRGLSASGSLLRPSR</sequence>
<dbReference type="Pfam" id="PF13426">
    <property type="entry name" value="PAS_9"/>
    <property type="match status" value="1"/>
</dbReference>
<evidence type="ECO:0000256" key="6">
    <source>
        <dbReference type="ARBA" id="ARBA00023170"/>
    </source>
</evidence>
<dbReference type="SUPFAM" id="SSF55785">
    <property type="entry name" value="PYP-like sensor domain (PAS domain)"/>
    <property type="match status" value="1"/>
</dbReference>
<evidence type="ECO:0000259" key="7">
    <source>
        <dbReference type="PROSITE" id="PS50112"/>
    </source>
</evidence>
<dbReference type="AlphaFoldDB" id="A0A126X2U2"/>
<dbReference type="PROSITE" id="PS50112">
    <property type="entry name" value="PAS"/>
    <property type="match status" value="1"/>
</dbReference>
<evidence type="ECO:0000256" key="4">
    <source>
        <dbReference type="ARBA" id="ARBA00022643"/>
    </source>
</evidence>
<name>A0A126X2U2_ELECO</name>
<dbReference type="NCBIfam" id="TIGR00229">
    <property type="entry name" value="sensory_box"/>
    <property type="match status" value="1"/>
</dbReference>
<protein>
    <submittedName>
        <fullName evidence="8">Putative LOV domain-containing protein</fullName>
    </submittedName>
</protein>
<keyword evidence="1" id="KW-0600">Photoreceptor protein</keyword>
<reference evidence="8" key="1">
    <citation type="journal article" date="2016" name="Proc. Natl. Acad. Sci. U.S.A.">
        <title>Functional and topological diversity of LOV domain photoreceptors.</title>
        <authorList>
            <person name="Glantz S.T."/>
            <person name="Carpenter E.J."/>
            <person name="Melkonian M."/>
            <person name="Gardner K.H."/>
            <person name="Boyden E.S."/>
            <person name="Wong G.K."/>
            <person name="Chow B.Y."/>
        </authorList>
    </citation>
    <scope>NUCLEOTIDE SEQUENCE</scope>
    <source>
        <strain evidence="8">TIJL_2010618</strain>
    </source>
</reference>
<dbReference type="Gene3D" id="3.30.450.20">
    <property type="entry name" value="PAS domain"/>
    <property type="match status" value="1"/>
</dbReference>
<accession>A0A126X2U2</accession>
<keyword evidence="5" id="KW-0157">Chromophore</keyword>
<dbReference type="PANTHER" id="PTHR47429:SF2">
    <property type="entry name" value="PROTEIN TWIN LOV 1"/>
    <property type="match status" value="1"/>
</dbReference>
<dbReference type="GO" id="GO:0009881">
    <property type="term" value="F:photoreceptor activity"/>
    <property type="evidence" value="ECO:0007669"/>
    <property type="project" value="UniProtKB-KW"/>
</dbReference>
<evidence type="ECO:0000256" key="5">
    <source>
        <dbReference type="ARBA" id="ARBA00022991"/>
    </source>
</evidence>
<dbReference type="GO" id="GO:0005634">
    <property type="term" value="C:nucleus"/>
    <property type="evidence" value="ECO:0007669"/>
    <property type="project" value="TreeGrafter"/>
</dbReference>
<dbReference type="CDD" id="cd00130">
    <property type="entry name" value="PAS"/>
    <property type="match status" value="1"/>
</dbReference>
<evidence type="ECO:0000256" key="1">
    <source>
        <dbReference type="ARBA" id="ARBA00022543"/>
    </source>
</evidence>
<proteinExistence type="evidence at transcript level"/>
<keyword evidence="3" id="KW-0285">Flavoprotein</keyword>
<dbReference type="InterPro" id="IPR000014">
    <property type="entry name" value="PAS"/>
</dbReference>
<keyword evidence="2" id="KW-0716">Sensory transduction</keyword>
<evidence type="ECO:0000256" key="2">
    <source>
        <dbReference type="ARBA" id="ARBA00022606"/>
    </source>
</evidence>